<dbReference type="OrthoDB" id="5425782at2759"/>
<comment type="caution">
    <text evidence="5">The sequence shown here is derived from an EMBL/GenBank/DDBJ whole genome shotgun (WGS) entry which is preliminary data.</text>
</comment>
<keyword evidence="2" id="KW-0812">Transmembrane</keyword>
<feature type="compositionally biased region" description="Low complexity" evidence="1">
    <location>
        <begin position="95"/>
        <end position="118"/>
    </location>
</feature>
<evidence type="ECO:0000256" key="1">
    <source>
        <dbReference type="SAM" id="MobiDB-lite"/>
    </source>
</evidence>
<feature type="compositionally biased region" description="Polar residues" evidence="1">
    <location>
        <begin position="45"/>
        <end position="57"/>
    </location>
</feature>
<feature type="domain" description="Mid2" evidence="4">
    <location>
        <begin position="149"/>
        <end position="210"/>
    </location>
</feature>
<feature type="chain" id="PRO_5016713218" description="Mid2 domain-containing protein" evidence="3">
    <location>
        <begin position="21"/>
        <end position="273"/>
    </location>
</feature>
<dbReference type="GeneID" id="43593707"/>
<feature type="compositionally biased region" description="Low complexity" evidence="1">
    <location>
        <begin position="59"/>
        <end position="83"/>
    </location>
</feature>
<evidence type="ECO:0000259" key="4">
    <source>
        <dbReference type="Pfam" id="PF04478"/>
    </source>
</evidence>
<keyword evidence="2" id="KW-1133">Transmembrane helix</keyword>
<evidence type="ECO:0000256" key="3">
    <source>
        <dbReference type="SAM" id="SignalP"/>
    </source>
</evidence>
<keyword evidence="3" id="KW-0732">Signal</keyword>
<feature type="signal peptide" evidence="3">
    <location>
        <begin position="1"/>
        <end position="20"/>
    </location>
</feature>
<proteinExistence type="predicted"/>
<protein>
    <recommendedName>
        <fullName evidence="4">Mid2 domain-containing protein</fullName>
    </recommendedName>
</protein>
<dbReference type="AlphaFoldDB" id="A0A370TZC8"/>
<sequence>MMLSRPQLLSVLAFLALAQASWLDGFSLINRQNGIVNAIAAVESSSDLVPSDTAKNTGDSKPTITSPTPTPSASPSKSASASPTPTPTTTPPTTKPTSTPPTSSEDSETPSATTSPDAKPTTESKQPPKSTKEVTSTPSVNVITQVLTVSGSVVTSVSSSTNTNSASAATNEASLAGNGEKSSGGMSSKTKNTVIGVVVGVGGAIILAGLGVVAWRIWGRKKKGDESDDLMGYRASSAAGEKTTAQGPAANPFQSTLENYHNPARNVNASSNF</sequence>
<name>A0A370TZC8_9HELO</name>
<feature type="compositionally biased region" description="Low complexity" evidence="1">
    <location>
        <begin position="156"/>
        <end position="177"/>
    </location>
</feature>
<dbReference type="Pfam" id="PF04478">
    <property type="entry name" value="Mid2"/>
    <property type="match status" value="1"/>
</dbReference>
<keyword evidence="2" id="KW-0472">Membrane</keyword>
<dbReference type="RefSeq" id="XP_031873535.1">
    <property type="nucleotide sequence ID" value="XM_032009481.1"/>
</dbReference>
<feature type="compositionally biased region" description="Polar residues" evidence="1">
    <location>
        <begin position="180"/>
        <end position="189"/>
    </location>
</feature>
<gene>
    <name evidence="5" type="ORF">BP5553_00858</name>
</gene>
<feature type="compositionally biased region" description="Polar residues" evidence="1">
    <location>
        <begin position="121"/>
        <end position="137"/>
    </location>
</feature>
<feature type="region of interest" description="Disordered" evidence="1">
    <location>
        <begin position="239"/>
        <end position="259"/>
    </location>
</feature>
<evidence type="ECO:0000313" key="5">
    <source>
        <dbReference type="EMBL" id="RDL40879.1"/>
    </source>
</evidence>
<evidence type="ECO:0000256" key="2">
    <source>
        <dbReference type="SAM" id="Phobius"/>
    </source>
</evidence>
<feature type="compositionally biased region" description="Pro residues" evidence="1">
    <location>
        <begin position="84"/>
        <end position="94"/>
    </location>
</feature>
<keyword evidence="6" id="KW-1185">Reference proteome</keyword>
<dbReference type="STRING" id="2656787.A0A370TZC8"/>
<feature type="transmembrane region" description="Helical" evidence="2">
    <location>
        <begin position="194"/>
        <end position="215"/>
    </location>
</feature>
<evidence type="ECO:0000313" key="6">
    <source>
        <dbReference type="Proteomes" id="UP000254866"/>
    </source>
</evidence>
<dbReference type="EMBL" id="NPIC01000001">
    <property type="protein sequence ID" value="RDL40879.1"/>
    <property type="molecule type" value="Genomic_DNA"/>
</dbReference>
<accession>A0A370TZC8</accession>
<reference evidence="5 6" key="1">
    <citation type="journal article" date="2018" name="IMA Fungus">
        <title>IMA Genome-F 9: Draft genome sequence of Annulohypoxylon stygium, Aspergillus mulundensis, Berkeleyomyces basicola (syn. Thielaviopsis basicola), Ceratocystis smalleyi, two Cercospora beticola strains, Coleophoma cylindrospora, Fusarium fracticaudum, Phialophora cf. hyalina, and Morchella septimelata.</title>
        <authorList>
            <person name="Wingfield B.D."/>
            <person name="Bills G.F."/>
            <person name="Dong Y."/>
            <person name="Huang W."/>
            <person name="Nel W.J."/>
            <person name="Swalarsk-Parry B.S."/>
            <person name="Vaghefi N."/>
            <person name="Wilken P.M."/>
            <person name="An Z."/>
            <person name="de Beer Z.W."/>
            <person name="De Vos L."/>
            <person name="Chen L."/>
            <person name="Duong T.A."/>
            <person name="Gao Y."/>
            <person name="Hammerbacher A."/>
            <person name="Kikkert J.R."/>
            <person name="Li Y."/>
            <person name="Li H."/>
            <person name="Li K."/>
            <person name="Li Q."/>
            <person name="Liu X."/>
            <person name="Ma X."/>
            <person name="Naidoo K."/>
            <person name="Pethybridge S.J."/>
            <person name="Sun J."/>
            <person name="Steenkamp E.T."/>
            <person name="van der Nest M.A."/>
            <person name="van Wyk S."/>
            <person name="Wingfield M.J."/>
            <person name="Xiong C."/>
            <person name="Yue Q."/>
            <person name="Zhang X."/>
        </authorList>
    </citation>
    <scope>NUCLEOTIDE SEQUENCE [LARGE SCALE GENOMIC DNA]</scope>
    <source>
        <strain evidence="5 6">BP 5553</strain>
    </source>
</reference>
<dbReference type="Proteomes" id="UP000254866">
    <property type="component" value="Unassembled WGS sequence"/>
</dbReference>
<dbReference type="InterPro" id="IPR007567">
    <property type="entry name" value="Mid2_dom"/>
</dbReference>
<organism evidence="5 6">
    <name type="scientific">Venustampulla echinocandica</name>
    <dbReference type="NCBI Taxonomy" id="2656787"/>
    <lineage>
        <taxon>Eukaryota</taxon>
        <taxon>Fungi</taxon>
        <taxon>Dikarya</taxon>
        <taxon>Ascomycota</taxon>
        <taxon>Pezizomycotina</taxon>
        <taxon>Leotiomycetes</taxon>
        <taxon>Helotiales</taxon>
        <taxon>Pleuroascaceae</taxon>
        <taxon>Venustampulla</taxon>
    </lineage>
</organism>
<feature type="region of interest" description="Disordered" evidence="1">
    <location>
        <begin position="45"/>
        <end position="137"/>
    </location>
</feature>
<feature type="region of interest" description="Disordered" evidence="1">
    <location>
        <begin position="156"/>
        <end position="189"/>
    </location>
</feature>